<dbReference type="AlphaFoldDB" id="A0A835YW39"/>
<keyword evidence="3" id="KW-1185">Reference proteome</keyword>
<reference evidence="2" key="1">
    <citation type="submission" date="2021-02" db="EMBL/GenBank/DDBJ databases">
        <title>First Annotated Genome of the Yellow-green Alga Tribonema minus.</title>
        <authorList>
            <person name="Mahan K.M."/>
        </authorList>
    </citation>
    <scope>NUCLEOTIDE SEQUENCE</scope>
    <source>
        <strain evidence="2">UTEX B ZZ1240</strain>
    </source>
</reference>
<sequence length="174" mass="17648">MGDSGQEAIAAAGQKPSLLQSTKNALQSAWKGLLLLITISSIVLAIDAIVKLKSQPLTLDTLLPTLGNLLPLAAFGVTGVVRLVGVFVRLARIAVTIPVVLGGAYLAAPSIPDLLKHSPDLATGGLVALLATPEVLEVLALCAVVGGAAIWLTQKLFTLVAGAAAAARDSEDAD</sequence>
<dbReference type="EMBL" id="JAFCMP010000523">
    <property type="protein sequence ID" value="KAG5177693.1"/>
    <property type="molecule type" value="Genomic_DNA"/>
</dbReference>
<keyword evidence="1" id="KW-0472">Membrane</keyword>
<keyword evidence="1" id="KW-1133">Transmembrane helix</keyword>
<keyword evidence="1" id="KW-0812">Transmembrane</keyword>
<organism evidence="2 3">
    <name type="scientific">Tribonema minus</name>
    <dbReference type="NCBI Taxonomy" id="303371"/>
    <lineage>
        <taxon>Eukaryota</taxon>
        <taxon>Sar</taxon>
        <taxon>Stramenopiles</taxon>
        <taxon>Ochrophyta</taxon>
        <taxon>PX clade</taxon>
        <taxon>Xanthophyceae</taxon>
        <taxon>Tribonematales</taxon>
        <taxon>Tribonemataceae</taxon>
        <taxon>Tribonema</taxon>
    </lineage>
</organism>
<evidence type="ECO:0000256" key="1">
    <source>
        <dbReference type="SAM" id="Phobius"/>
    </source>
</evidence>
<evidence type="ECO:0000313" key="2">
    <source>
        <dbReference type="EMBL" id="KAG5177693.1"/>
    </source>
</evidence>
<comment type="caution">
    <text evidence="2">The sequence shown here is derived from an EMBL/GenBank/DDBJ whole genome shotgun (WGS) entry which is preliminary data.</text>
</comment>
<dbReference type="Proteomes" id="UP000664859">
    <property type="component" value="Unassembled WGS sequence"/>
</dbReference>
<accession>A0A835YW39</accession>
<evidence type="ECO:0000313" key="3">
    <source>
        <dbReference type="Proteomes" id="UP000664859"/>
    </source>
</evidence>
<feature type="transmembrane region" description="Helical" evidence="1">
    <location>
        <begin position="33"/>
        <end position="50"/>
    </location>
</feature>
<protein>
    <submittedName>
        <fullName evidence="2">Uncharacterized protein</fullName>
    </submittedName>
</protein>
<gene>
    <name evidence="2" type="ORF">JKP88DRAFT_281865</name>
</gene>
<feature type="transmembrane region" description="Helical" evidence="1">
    <location>
        <begin position="62"/>
        <end position="83"/>
    </location>
</feature>
<name>A0A835YW39_9STRA</name>
<proteinExistence type="predicted"/>
<feature type="transmembrane region" description="Helical" evidence="1">
    <location>
        <begin position="128"/>
        <end position="152"/>
    </location>
</feature>
<feature type="transmembrane region" description="Helical" evidence="1">
    <location>
        <begin position="90"/>
        <end position="108"/>
    </location>
</feature>